<keyword evidence="3" id="KW-1185">Reference proteome</keyword>
<feature type="compositionally biased region" description="Basic and acidic residues" evidence="1">
    <location>
        <begin position="86"/>
        <end position="102"/>
    </location>
</feature>
<feature type="region of interest" description="Disordered" evidence="1">
    <location>
        <begin position="1"/>
        <end position="109"/>
    </location>
</feature>
<dbReference type="AlphaFoldDB" id="A0A9W9APE6"/>
<evidence type="ECO:0000313" key="3">
    <source>
        <dbReference type="Proteomes" id="UP001150266"/>
    </source>
</evidence>
<comment type="caution">
    <text evidence="2">The sequence shown here is derived from an EMBL/GenBank/DDBJ whole genome shotgun (WGS) entry which is preliminary data.</text>
</comment>
<accession>A0A9W9APE6</accession>
<name>A0A9W9APE6_9AGAR</name>
<dbReference type="EMBL" id="JAOTPV010000002">
    <property type="protein sequence ID" value="KAJ4487524.1"/>
    <property type="molecule type" value="Genomic_DNA"/>
</dbReference>
<dbReference type="OrthoDB" id="3048530at2759"/>
<gene>
    <name evidence="2" type="ORF">J3R30DRAFT_3695039</name>
</gene>
<proteinExistence type="predicted"/>
<sequence>MRGSQHGVLNISKEQRVNEGGGSKAKYVPPQKHKERDEHIKEEEEEDDDPVEQEIRPPMPPKTTAKCPFDDVQPIIAEPIPQNQTRPEKKSHSDNKGDEHSGKGPKFHMRSELFKPGLDEALANCIFKSKLELTAEELMELVPAVKKILLRKAKNTRVKPHKRKAAFYILLDDLSIDEHFEVLLADCDGMKAGSLVQQDIVEVFHSDIPEGDARHGIVIVGSKSNGLRSIYPHINNSDEEPESILNGGSLMSVHKGIIGKGRGMIMGNSEENYFAR</sequence>
<feature type="compositionally biased region" description="Basic and acidic residues" evidence="1">
    <location>
        <begin position="32"/>
        <end position="42"/>
    </location>
</feature>
<reference evidence="2" key="1">
    <citation type="submission" date="2022-08" db="EMBL/GenBank/DDBJ databases">
        <title>A Global Phylogenomic Analysis of the Shiitake Genus Lentinula.</title>
        <authorList>
            <consortium name="DOE Joint Genome Institute"/>
            <person name="Sierra-Patev S."/>
            <person name="Min B."/>
            <person name="Naranjo-Ortiz M."/>
            <person name="Looney B."/>
            <person name="Konkel Z."/>
            <person name="Slot J.C."/>
            <person name="Sakamoto Y."/>
            <person name="Steenwyk J.L."/>
            <person name="Rokas A."/>
            <person name="Carro J."/>
            <person name="Camarero S."/>
            <person name="Ferreira P."/>
            <person name="Molpeceres G."/>
            <person name="Ruiz-Duenas F.J."/>
            <person name="Serrano A."/>
            <person name="Henrissat B."/>
            <person name="Drula E."/>
            <person name="Hughes K.W."/>
            <person name="Mata J.L."/>
            <person name="Ishikawa N.K."/>
            <person name="Vargas-Isla R."/>
            <person name="Ushijima S."/>
            <person name="Smith C.A."/>
            <person name="Ahrendt S."/>
            <person name="Andreopoulos W."/>
            <person name="He G."/>
            <person name="Labutti K."/>
            <person name="Lipzen A."/>
            <person name="Ng V."/>
            <person name="Riley R."/>
            <person name="Sandor L."/>
            <person name="Barry K."/>
            <person name="Martinez A.T."/>
            <person name="Xiao Y."/>
            <person name="Gibbons J.G."/>
            <person name="Terashima K."/>
            <person name="Grigoriev I.V."/>
            <person name="Hibbett D.S."/>
        </authorList>
    </citation>
    <scope>NUCLEOTIDE SEQUENCE</scope>
    <source>
        <strain evidence="2">JLM2183</strain>
    </source>
</reference>
<organism evidence="2 3">
    <name type="scientific">Lentinula aciculospora</name>
    <dbReference type="NCBI Taxonomy" id="153920"/>
    <lineage>
        <taxon>Eukaryota</taxon>
        <taxon>Fungi</taxon>
        <taxon>Dikarya</taxon>
        <taxon>Basidiomycota</taxon>
        <taxon>Agaricomycotina</taxon>
        <taxon>Agaricomycetes</taxon>
        <taxon>Agaricomycetidae</taxon>
        <taxon>Agaricales</taxon>
        <taxon>Marasmiineae</taxon>
        <taxon>Omphalotaceae</taxon>
        <taxon>Lentinula</taxon>
    </lineage>
</organism>
<evidence type="ECO:0000256" key="1">
    <source>
        <dbReference type="SAM" id="MobiDB-lite"/>
    </source>
</evidence>
<feature type="compositionally biased region" description="Acidic residues" evidence="1">
    <location>
        <begin position="43"/>
        <end position="52"/>
    </location>
</feature>
<protein>
    <submittedName>
        <fullName evidence="2">Uncharacterized protein</fullName>
    </submittedName>
</protein>
<evidence type="ECO:0000313" key="2">
    <source>
        <dbReference type="EMBL" id="KAJ4487524.1"/>
    </source>
</evidence>
<dbReference type="Proteomes" id="UP001150266">
    <property type="component" value="Unassembled WGS sequence"/>
</dbReference>